<sequence>MSSYEDYDDVPRQVTASDVVPNNQRTLRACVTCGLIKSIDQFITNGCENCTNINMREDRKRVEECTSTAFEGMIALTAPEKSWVAKWQGVERKCKGMYAIAVYGDLPDQD</sequence>
<evidence type="ECO:0000256" key="5">
    <source>
        <dbReference type="PIRNR" id="PIRNR025023"/>
    </source>
</evidence>
<name>A0AAW2YI16_9EUKA</name>
<dbReference type="PANTHER" id="PTHR12882">
    <property type="entry name" value="SUPPRESSOR OF TY 4"/>
    <property type="match status" value="1"/>
</dbReference>
<dbReference type="CDD" id="cd07973">
    <property type="entry name" value="Spt4"/>
    <property type="match status" value="1"/>
</dbReference>
<keyword evidence="7" id="KW-0648">Protein biosynthesis</keyword>
<dbReference type="Proteomes" id="UP001431209">
    <property type="component" value="Unassembled WGS sequence"/>
</dbReference>
<dbReference type="GO" id="GO:0006355">
    <property type="term" value="P:regulation of DNA-templated transcription"/>
    <property type="evidence" value="ECO:0007669"/>
    <property type="project" value="InterPro"/>
</dbReference>
<comment type="subcellular location">
    <subcellularLocation>
        <location evidence="1 5">Nucleus</location>
    </subcellularLocation>
</comment>
<dbReference type="SUPFAM" id="SSF63393">
    <property type="entry name" value="RNA polymerase subunits"/>
    <property type="match status" value="1"/>
</dbReference>
<dbReference type="InterPro" id="IPR038510">
    <property type="entry name" value="Spt4_sf"/>
</dbReference>
<protein>
    <submittedName>
        <fullName evidence="7">Transcription elongation factor SPT4</fullName>
    </submittedName>
</protein>
<evidence type="ECO:0000256" key="4">
    <source>
        <dbReference type="ARBA" id="ARBA00023242"/>
    </source>
</evidence>
<dbReference type="GO" id="GO:0008270">
    <property type="term" value="F:zinc ion binding"/>
    <property type="evidence" value="ECO:0007669"/>
    <property type="project" value="InterPro"/>
</dbReference>
<keyword evidence="4 5" id="KW-0539">Nucleus</keyword>
<dbReference type="GO" id="GO:0032044">
    <property type="term" value="C:DSIF complex"/>
    <property type="evidence" value="ECO:0007669"/>
    <property type="project" value="TreeGrafter"/>
</dbReference>
<organism evidence="7 8">
    <name type="scientific">Acrasis kona</name>
    <dbReference type="NCBI Taxonomy" id="1008807"/>
    <lineage>
        <taxon>Eukaryota</taxon>
        <taxon>Discoba</taxon>
        <taxon>Heterolobosea</taxon>
        <taxon>Tetramitia</taxon>
        <taxon>Eutetramitia</taxon>
        <taxon>Acrasidae</taxon>
        <taxon>Acrasis</taxon>
    </lineage>
</organism>
<gene>
    <name evidence="7" type="ORF">AKO1_006216</name>
</gene>
<accession>A0AAW2YI16</accession>
<dbReference type="GO" id="GO:0000993">
    <property type="term" value="F:RNA polymerase II complex binding"/>
    <property type="evidence" value="ECO:0007669"/>
    <property type="project" value="TreeGrafter"/>
</dbReference>
<comment type="caution">
    <text evidence="7">The sequence shown here is derived from an EMBL/GenBank/DDBJ whole genome shotgun (WGS) entry which is preliminary data.</text>
</comment>
<dbReference type="SMART" id="SM01389">
    <property type="entry name" value="Spt4"/>
    <property type="match status" value="1"/>
</dbReference>
<dbReference type="InterPro" id="IPR029040">
    <property type="entry name" value="RPABC4/Spt4"/>
</dbReference>
<dbReference type="GO" id="GO:0003746">
    <property type="term" value="F:translation elongation factor activity"/>
    <property type="evidence" value="ECO:0007669"/>
    <property type="project" value="UniProtKB-KW"/>
</dbReference>
<dbReference type="Pfam" id="PF06093">
    <property type="entry name" value="Spt4"/>
    <property type="match status" value="1"/>
</dbReference>
<comment type="similarity">
    <text evidence="2 5">Belongs to the SPT4 family.</text>
</comment>
<evidence type="ECO:0000313" key="7">
    <source>
        <dbReference type="EMBL" id="KAL0476709.1"/>
    </source>
</evidence>
<evidence type="ECO:0000256" key="3">
    <source>
        <dbReference type="ARBA" id="ARBA00023163"/>
    </source>
</evidence>
<dbReference type="AlphaFoldDB" id="A0AAW2YI16"/>
<feature type="domain" description="Spt4/RpoE2 zinc finger" evidence="6">
    <location>
        <begin position="27"/>
        <end position="103"/>
    </location>
</feature>
<keyword evidence="7" id="KW-0251">Elongation factor</keyword>
<keyword evidence="3 5" id="KW-0804">Transcription</keyword>
<evidence type="ECO:0000313" key="8">
    <source>
        <dbReference type="Proteomes" id="UP001431209"/>
    </source>
</evidence>
<evidence type="ECO:0000256" key="1">
    <source>
        <dbReference type="ARBA" id="ARBA00004123"/>
    </source>
</evidence>
<dbReference type="InterPro" id="IPR009287">
    <property type="entry name" value="Spt4"/>
</dbReference>
<dbReference type="Gene3D" id="3.30.40.210">
    <property type="match status" value="1"/>
</dbReference>
<dbReference type="PANTHER" id="PTHR12882:SF1">
    <property type="entry name" value="TRANSCRIPTION ELONGATION FACTOR SPT4"/>
    <property type="match status" value="1"/>
</dbReference>
<proteinExistence type="inferred from homology"/>
<reference evidence="7 8" key="1">
    <citation type="submission" date="2024-03" db="EMBL/GenBank/DDBJ databases">
        <title>The Acrasis kona genome and developmental transcriptomes reveal deep origins of eukaryotic multicellular pathways.</title>
        <authorList>
            <person name="Sheikh S."/>
            <person name="Fu C.-J."/>
            <person name="Brown M.W."/>
            <person name="Baldauf S.L."/>
        </authorList>
    </citation>
    <scope>NUCLEOTIDE SEQUENCE [LARGE SCALE GENOMIC DNA]</scope>
    <source>
        <strain evidence="7 8">ATCC MYA-3509</strain>
    </source>
</reference>
<dbReference type="PIRSF" id="PIRSF025023">
    <property type="entry name" value="Spt4"/>
    <property type="match status" value="1"/>
</dbReference>
<dbReference type="GO" id="GO:0140673">
    <property type="term" value="P:transcription elongation-coupled chromatin remodeling"/>
    <property type="evidence" value="ECO:0007669"/>
    <property type="project" value="InterPro"/>
</dbReference>
<dbReference type="EMBL" id="JAOPGA020000078">
    <property type="protein sequence ID" value="KAL0476709.1"/>
    <property type="molecule type" value="Genomic_DNA"/>
</dbReference>
<dbReference type="InterPro" id="IPR022800">
    <property type="entry name" value="Spt4/RpoE2_Znf"/>
</dbReference>
<evidence type="ECO:0000256" key="2">
    <source>
        <dbReference type="ARBA" id="ARBA00010464"/>
    </source>
</evidence>
<evidence type="ECO:0000259" key="6">
    <source>
        <dbReference type="SMART" id="SM01389"/>
    </source>
</evidence>
<keyword evidence="8" id="KW-1185">Reference proteome</keyword>